<sequence>MVEPPAHPNDFQVATTVSDRDLTDHEPAALDKLLLCHTNKQKLDFALNKMTQKIASRPPKGQKSLGKDNACTDFLSQKDDREKPHTPSMEDLAAKIFCPKFCHPGAILDTNHTATDILSVEATRPTEIDADINAVTHAMTKKPTNQPTLSNPISLDADYTMPPVEAIAIATQDKINQALAADPATRPNIPLYSSLKMEFCSTKSETNSSSLFPHPWSTKCFTNSMAQRF</sequence>
<accession>A0A915K588</accession>
<dbReference type="Proteomes" id="UP000887565">
    <property type="component" value="Unplaced"/>
</dbReference>
<dbReference type="WBParaSite" id="nRc.2.0.1.t33886-RA">
    <property type="protein sequence ID" value="nRc.2.0.1.t33886-RA"/>
    <property type="gene ID" value="nRc.2.0.1.g33886"/>
</dbReference>
<name>A0A915K588_ROMCU</name>
<protein>
    <submittedName>
        <fullName evidence="2">Uncharacterized protein</fullName>
    </submittedName>
</protein>
<keyword evidence="1" id="KW-1185">Reference proteome</keyword>
<evidence type="ECO:0000313" key="1">
    <source>
        <dbReference type="Proteomes" id="UP000887565"/>
    </source>
</evidence>
<proteinExistence type="predicted"/>
<reference evidence="2" key="1">
    <citation type="submission" date="2022-11" db="UniProtKB">
        <authorList>
            <consortium name="WormBaseParasite"/>
        </authorList>
    </citation>
    <scope>IDENTIFICATION</scope>
</reference>
<dbReference type="AlphaFoldDB" id="A0A915K588"/>
<evidence type="ECO:0000313" key="2">
    <source>
        <dbReference type="WBParaSite" id="nRc.2.0.1.t33886-RA"/>
    </source>
</evidence>
<organism evidence="1 2">
    <name type="scientific">Romanomermis culicivorax</name>
    <name type="common">Nematode worm</name>
    <dbReference type="NCBI Taxonomy" id="13658"/>
    <lineage>
        <taxon>Eukaryota</taxon>
        <taxon>Metazoa</taxon>
        <taxon>Ecdysozoa</taxon>
        <taxon>Nematoda</taxon>
        <taxon>Enoplea</taxon>
        <taxon>Dorylaimia</taxon>
        <taxon>Mermithida</taxon>
        <taxon>Mermithoidea</taxon>
        <taxon>Mermithidae</taxon>
        <taxon>Romanomermis</taxon>
    </lineage>
</organism>